<dbReference type="EMBL" id="MUGV01000021">
    <property type="protein sequence ID" value="OXA78427.1"/>
    <property type="molecule type" value="Genomic_DNA"/>
</dbReference>
<evidence type="ECO:0000256" key="1">
    <source>
        <dbReference type="ARBA" id="ARBA00023015"/>
    </source>
</evidence>
<reference evidence="6 7" key="1">
    <citation type="submission" date="2016-11" db="EMBL/GenBank/DDBJ databases">
        <title>Whole genomes of Flavobacteriaceae.</title>
        <authorList>
            <person name="Stine C."/>
            <person name="Li C."/>
            <person name="Tadesse D."/>
        </authorList>
    </citation>
    <scope>NUCLEOTIDE SEQUENCE [LARGE SCALE GENOMIC DNA]</scope>
    <source>
        <strain evidence="6 7">DSM 15937</strain>
    </source>
</reference>
<evidence type="ECO:0000313" key="6">
    <source>
        <dbReference type="EMBL" id="OXA78427.1"/>
    </source>
</evidence>
<dbReference type="SMART" id="SM00342">
    <property type="entry name" value="HTH_ARAC"/>
    <property type="match status" value="1"/>
</dbReference>
<keyword evidence="4" id="KW-0472">Membrane</keyword>
<evidence type="ECO:0000256" key="3">
    <source>
        <dbReference type="ARBA" id="ARBA00023163"/>
    </source>
</evidence>
<feature type="transmembrane region" description="Helical" evidence="4">
    <location>
        <begin position="6"/>
        <end position="26"/>
    </location>
</feature>
<protein>
    <submittedName>
        <fullName evidence="6">AraC family transcriptional regulator</fullName>
    </submittedName>
</protein>
<feature type="transmembrane region" description="Helical" evidence="4">
    <location>
        <begin position="180"/>
        <end position="197"/>
    </location>
</feature>
<dbReference type="InterPro" id="IPR009057">
    <property type="entry name" value="Homeodomain-like_sf"/>
</dbReference>
<dbReference type="Proteomes" id="UP000198382">
    <property type="component" value="Unassembled WGS sequence"/>
</dbReference>
<dbReference type="Gene3D" id="1.10.10.60">
    <property type="entry name" value="Homeodomain-like"/>
    <property type="match status" value="1"/>
</dbReference>
<evidence type="ECO:0000313" key="7">
    <source>
        <dbReference type="Proteomes" id="UP000198382"/>
    </source>
</evidence>
<name>A0ABX4BNX6_FLAFR</name>
<dbReference type="RefSeq" id="WP_074662982.1">
    <property type="nucleotide sequence ID" value="NZ_MUGV01000021.1"/>
</dbReference>
<evidence type="ECO:0000259" key="5">
    <source>
        <dbReference type="PROSITE" id="PS01124"/>
    </source>
</evidence>
<feature type="transmembrane region" description="Helical" evidence="4">
    <location>
        <begin position="99"/>
        <end position="118"/>
    </location>
</feature>
<keyword evidence="4" id="KW-0812">Transmembrane</keyword>
<feature type="transmembrane region" description="Helical" evidence="4">
    <location>
        <begin position="138"/>
        <end position="159"/>
    </location>
</feature>
<dbReference type="PRINTS" id="PR00032">
    <property type="entry name" value="HTHARAC"/>
</dbReference>
<feature type="transmembrane region" description="Helical" evidence="4">
    <location>
        <begin position="38"/>
        <end position="59"/>
    </location>
</feature>
<keyword evidence="2" id="KW-0238">DNA-binding</keyword>
<feature type="domain" description="HTH araC/xylS-type" evidence="5">
    <location>
        <begin position="271"/>
        <end position="375"/>
    </location>
</feature>
<accession>A0ABX4BNX6</accession>
<feature type="transmembrane region" description="Helical" evidence="4">
    <location>
        <begin position="209"/>
        <end position="230"/>
    </location>
</feature>
<evidence type="ECO:0000256" key="2">
    <source>
        <dbReference type="ARBA" id="ARBA00023125"/>
    </source>
</evidence>
<dbReference type="InterPro" id="IPR020449">
    <property type="entry name" value="Tscrpt_reg_AraC-type_HTH"/>
</dbReference>
<dbReference type="InterPro" id="IPR018060">
    <property type="entry name" value="HTH_AraC"/>
</dbReference>
<dbReference type="Pfam" id="PF12833">
    <property type="entry name" value="HTH_18"/>
    <property type="match status" value="1"/>
</dbReference>
<gene>
    <name evidence="6" type="ORF">B0A65_13465</name>
</gene>
<keyword evidence="1" id="KW-0805">Transcription regulation</keyword>
<dbReference type="SUPFAM" id="SSF46689">
    <property type="entry name" value="Homeodomain-like"/>
    <property type="match status" value="1"/>
</dbReference>
<comment type="caution">
    <text evidence="6">The sequence shown here is derived from an EMBL/GenBank/DDBJ whole genome shotgun (WGS) entry which is preliminary data.</text>
</comment>
<proteinExistence type="predicted"/>
<evidence type="ECO:0000256" key="4">
    <source>
        <dbReference type="SAM" id="Phobius"/>
    </source>
</evidence>
<sequence length="375" mass="44558">MDKLSFLEVISSIAVFISLLLALFLFTIKTKNKIENRLFATFLIINAIDTSGFFMYRFINNYMFLHGPRISCHLLGMPVFYLYVNAVCYSDFKLKRKHLLHLIPFIMINLSLVPRFYLANDAAKSYFYEHWAHSPEIYFHQILFEFQFFFYIVAIFIILKKNRKIYLENYTNPNTLVHKWLFQMTIAFIIVHAVVITKNILRYTDYYELFLWMNVMTGITVLFTACWFILKVLSYPELFRGIDSTLQLTKNFVDTSENENITDETHSIQIEQLKKFMLEKEPFLEPALTIQELADQAKIPVRDLSVLINHHINQHFFDFVNEYRIQKAMTFLKDPAKKELKVSEIFYEVGFNSKSSFHSSFKKYTNLTPTEFRKS</sequence>
<feature type="transmembrane region" description="Helical" evidence="4">
    <location>
        <begin position="74"/>
        <end position="92"/>
    </location>
</feature>
<keyword evidence="3" id="KW-0804">Transcription</keyword>
<dbReference type="PANTHER" id="PTHR43280">
    <property type="entry name" value="ARAC-FAMILY TRANSCRIPTIONAL REGULATOR"/>
    <property type="match status" value="1"/>
</dbReference>
<keyword evidence="4" id="KW-1133">Transmembrane helix</keyword>
<organism evidence="6 7">
    <name type="scientific">Flavobacterium frigidimaris</name>
    <dbReference type="NCBI Taxonomy" id="262320"/>
    <lineage>
        <taxon>Bacteria</taxon>
        <taxon>Pseudomonadati</taxon>
        <taxon>Bacteroidota</taxon>
        <taxon>Flavobacteriia</taxon>
        <taxon>Flavobacteriales</taxon>
        <taxon>Flavobacteriaceae</taxon>
        <taxon>Flavobacterium</taxon>
    </lineage>
</organism>
<keyword evidence="7" id="KW-1185">Reference proteome</keyword>
<dbReference type="PANTHER" id="PTHR43280:SF29">
    <property type="entry name" value="ARAC-FAMILY TRANSCRIPTIONAL REGULATOR"/>
    <property type="match status" value="1"/>
</dbReference>
<dbReference type="PROSITE" id="PS01124">
    <property type="entry name" value="HTH_ARAC_FAMILY_2"/>
    <property type="match status" value="1"/>
</dbReference>